<sequence>MSTNVAIVDEQDPLIHYDEVVQQGSTASFAFVGSSVTVYGSVAANASQASLGFSVDNSLTGSYSPPSGSCTTLFHEAFWISPPLNEGHTLFCCPSLLST</sequence>
<accession>A0AAD7MT20</accession>
<dbReference type="Gene3D" id="2.60.120.260">
    <property type="entry name" value="Galactose-binding domain-like"/>
    <property type="match status" value="1"/>
</dbReference>
<gene>
    <name evidence="1" type="ORF">DFH07DRAFT_968604</name>
</gene>
<reference evidence="1" key="1">
    <citation type="submission" date="2023-03" db="EMBL/GenBank/DDBJ databases">
        <title>Massive genome expansion in bonnet fungi (Mycena s.s.) driven by repeated elements and novel gene families across ecological guilds.</title>
        <authorList>
            <consortium name="Lawrence Berkeley National Laboratory"/>
            <person name="Harder C.B."/>
            <person name="Miyauchi S."/>
            <person name="Viragh M."/>
            <person name="Kuo A."/>
            <person name="Thoen E."/>
            <person name="Andreopoulos B."/>
            <person name="Lu D."/>
            <person name="Skrede I."/>
            <person name="Drula E."/>
            <person name="Henrissat B."/>
            <person name="Morin E."/>
            <person name="Kohler A."/>
            <person name="Barry K."/>
            <person name="LaButti K."/>
            <person name="Morin E."/>
            <person name="Salamov A."/>
            <person name="Lipzen A."/>
            <person name="Mereny Z."/>
            <person name="Hegedus B."/>
            <person name="Baldrian P."/>
            <person name="Stursova M."/>
            <person name="Weitz H."/>
            <person name="Taylor A."/>
            <person name="Grigoriev I.V."/>
            <person name="Nagy L.G."/>
            <person name="Martin F."/>
            <person name="Kauserud H."/>
        </authorList>
    </citation>
    <scope>NUCLEOTIDE SEQUENCE</scope>
    <source>
        <strain evidence="1">CBHHK188m</strain>
    </source>
</reference>
<evidence type="ECO:0000313" key="1">
    <source>
        <dbReference type="EMBL" id="KAJ7731939.1"/>
    </source>
</evidence>
<keyword evidence="2" id="KW-1185">Reference proteome</keyword>
<dbReference type="AlphaFoldDB" id="A0AAD7MT20"/>
<dbReference type="EMBL" id="JARJLG010000179">
    <property type="protein sequence ID" value="KAJ7731939.1"/>
    <property type="molecule type" value="Genomic_DNA"/>
</dbReference>
<protein>
    <submittedName>
        <fullName evidence="1">Uncharacterized protein</fullName>
    </submittedName>
</protein>
<dbReference type="Proteomes" id="UP001215280">
    <property type="component" value="Unassembled WGS sequence"/>
</dbReference>
<name>A0AAD7MT20_9AGAR</name>
<organism evidence="1 2">
    <name type="scientific">Mycena maculata</name>
    <dbReference type="NCBI Taxonomy" id="230809"/>
    <lineage>
        <taxon>Eukaryota</taxon>
        <taxon>Fungi</taxon>
        <taxon>Dikarya</taxon>
        <taxon>Basidiomycota</taxon>
        <taxon>Agaricomycotina</taxon>
        <taxon>Agaricomycetes</taxon>
        <taxon>Agaricomycetidae</taxon>
        <taxon>Agaricales</taxon>
        <taxon>Marasmiineae</taxon>
        <taxon>Mycenaceae</taxon>
        <taxon>Mycena</taxon>
    </lineage>
</organism>
<evidence type="ECO:0000313" key="2">
    <source>
        <dbReference type="Proteomes" id="UP001215280"/>
    </source>
</evidence>
<comment type="caution">
    <text evidence="1">The sequence shown here is derived from an EMBL/GenBank/DDBJ whole genome shotgun (WGS) entry which is preliminary data.</text>
</comment>
<proteinExistence type="predicted"/>